<keyword evidence="1" id="KW-1133">Transmembrane helix</keyword>
<organism evidence="3 4">
    <name type="scientific">Pristionchus mayeri</name>
    <dbReference type="NCBI Taxonomy" id="1317129"/>
    <lineage>
        <taxon>Eukaryota</taxon>
        <taxon>Metazoa</taxon>
        <taxon>Ecdysozoa</taxon>
        <taxon>Nematoda</taxon>
        <taxon>Chromadorea</taxon>
        <taxon>Rhabditida</taxon>
        <taxon>Rhabditina</taxon>
        <taxon>Diplogasteromorpha</taxon>
        <taxon>Diplogasteroidea</taxon>
        <taxon>Neodiplogasteridae</taxon>
        <taxon>Pristionchus</taxon>
    </lineage>
</organism>
<feature type="transmembrane region" description="Helical" evidence="1">
    <location>
        <begin position="200"/>
        <end position="226"/>
    </location>
</feature>
<keyword evidence="1" id="KW-0472">Membrane</keyword>
<dbReference type="Pfam" id="PF10326">
    <property type="entry name" value="7TM_GPCR_Str"/>
    <property type="match status" value="1"/>
</dbReference>
<dbReference type="PANTHER" id="PTHR22943:SF248">
    <property type="entry name" value="SEVEN TM RECEPTOR"/>
    <property type="match status" value="1"/>
</dbReference>
<feature type="transmembrane region" description="Helical" evidence="1">
    <location>
        <begin position="154"/>
        <end position="180"/>
    </location>
</feature>
<proteinExistence type="predicted"/>
<dbReference type="Proteomes" id="UP001328107">
    <property type="component" value="Unassembled WGS sequence"/>
</dbReference>
<evidence type="ECO:0000256" key="1">
    <source>
        <dbReference type="SAM" id="Phobius"/>
    </source>
</evidence>
<dbReference type="EMBL" id="BTRK01000004">
    <property type="protein sequence ID" value="GMR44849.1"/>
    <property type="molecule type" value="Genomic_DNA"/>
</dbReference>
<feature type="transmembrane region" description="Helical" evidence="1">
    <location>
        <begin position="238"/>
        <end position="258"/>
    </location>
</feature>
<keyword evidence="2" id="KW-0732">Signal</keyword>
<evidence type="ECO:0000256" key="2">
    <source>
        <dbReference type="SAM" id="SignalP"/>
    </source>
</evidence>
<name>A0AAN5HXI7_9BILA</name>
<protein>
    <recommendedName>
        <fullName evidence="5">G protein-coupled receptor</fullName>
    </recommendedName>
</protein>
<sequence>FTRKSLGSYKQLLTTFISFDVILTIVHAFEKPKAVCIGTTFGYVSYYPDRTITALYSACFSVPFALMNIHFLYRFWSIRHPNLIQLFSRKRFIAFIAMFPVAECVIWVHGTTGEGPEPDKALMANEIFERYGLNLSEGWIVMSHWKNGEFQPHIFRTLMCFDAIMIGSFSLASTLGGLAYYHIKRADKISTLARALQQRLLIAVCGQTAVPLLFVYIPFFCVLNFPFFRLPILYIDDVTATMTSCFPLWDAVVIIILMKDYRDGLIGMLRKKKAPAATTVWMTATS</sequence>
<accession>A0AAN5HXI7</accession>
<dbReference type="SUPFAM" id="SSF81321">
    <property type="entry name" value="Family A G protein-coupled receptor-like"/>
    <property type="match status" value="1"/>
</dbReference>
<keyword evidence="4" id="KW-1185">Reference proteome</keyword>
<feature type="transmembrane region" description="Helical" evidence="1">
    <location>
        <begin position="92"/>
        <end position="110"/>
    </location>
</feature>
<feature type="non-terminal residue" evidence="3">
    <location>
        <position position="1"/>
    </location>
</feature>
<feature type="non-terminal residue" evidence="3">
    <location>
        <position position="286"/>
    </location>
</feature>
<dbReference type="PANTHER" id="PTHR22943">
    <property type="entry name" value="7-TRANSMEMBRANE DOMAIN RECEPTOR C.ELEGANS"/>
    <property type="match status" value="1"/>
</dbReference>
<gene>
    <name evidence="3" type="ORF">PMAYCL1PPCAC_15044</name>
</gene>
<dbReference type="InterPro" id="IPR019428">
    <property type="entry name" value="7TM_GPCR_serpentine_rcpt_Str"/>
</dbReference>
<evidence type="ECO:0000313" key="4">
    <source>
        <dbReference type="Proteomes" id="UP001328107"/>
    </source>
</evidence>
<feature type="chain" id="PRO_5042816332" description="G protein-coupled receptor" evidence="2">
    <location>
        <begin position="29"/>
        <end position="286"/>
    </location>
</feature>
<dbReference type="AlphaFoldDB" id="A0AAN5HXI7"/>
<evidence type="ECO:0000313" key="3">
    <source>
        <dbReference type="EMBL" id="GMR44849.1"/>
    </source>
</evidence>
<feature type="signal peptide" evidence="2">
    <location>
        <begin position="1"/>
        <end position="28"/>
    </location>
</feature>
<comment type="caution">
    <text evidence="3">The sequence shown here is derived from an EMBL/GenBank/DDBJ whole genome shotgun (WGS) entry which is preliminary data.</text>
</comment>
<feature type="transmembrane region" description="Helical" evidence="1">
    <location>
        <begin position="52"/>
        <end position="71"/>
    </location>
</feature>
<evidence type="ECO:0008006" key="5">
    <source>
        <dbReference type="Google" id="ProtNLM"/>
    </source>
</evidence>
<keyword evidence="1" id="KW-0812">Transmembrane</keyword>
<reference evidence="4" key="1">
    <citation type="submission" date="2022-10" db="EMBL/GenBank/DDBJ databases">
        <title>Genome assembly of Pristionchus species.</title>
        <authorList>
            <person name="Yoshida K."/>
            <person name="Sommer R.J."/>
        </authorList>
    </citation>
    <scope>NUCLEOTIDE SEQUENCE [LARGE SCALE GENOMIC DNA]</scope>
    <source>
        <strain evidence="4">RS5460</strain>
    </source>
</reference>